<dbReference type="InterPro" id="IPR007351">
    <property type="entry name" value="YjbR"/>
</dbReference>
<comment type="caution">
    <text evidence="1">The sequence shown here is derived from an EMBL/GenBank/DDBJ whole genome shotgun (WGS) entry which is preliminary data.</text>
</comment>
<reference evidence="1 2" key="1">
    <citation type="submission" date="2021-03" db="EMBL/GenBank/DDBJ databases">
        <authorList>
            <person name="Grouzdev D.S."/>
        </authorList>
    </citation>
    <scope>NUCLEOTIDE SEQUENCE [LARGE SCALE GENOMIC DNA]</scope>
    <source>
        <strain evidence="1 2">M50-1</strain>
    </source>
</reference>
<proteinExistence type="predicted"/>
<dbReference type="EMBL" id="SIJK02000071">
    <property type="protein sequence ID" value="MBP1468471.1"/>
    <property type="molecule type" value="Genomic_DNA"/>
</dbReference>
<protein>
    <submittedName>
        <fullName evidence="1">MmcQ/YjbR family DNA-binding protein</fullName>
    </submittedName>
</protein>
<organism evidence="1 2">
    <name type="scientific">Candidatus Chloroploca mongolica</name>
    <dbReference type="NCBI Taxonomy" id="2528176"/>
    <lineage>
        <taxon>Bacteria</taxon>
        <taxon>Bacillati</taxon>
        <taxon>Chloroflexota</taxon>
        <taxon>Chloroflexia</taxon>
        <taxon>Chloroflexales</taxon>
        <taxon>Chloroflexineae</taxon>
        <taxon>Oscillochloridaceae</taxon>
        <taxon>Candidatus Chloroploca</taxon>
    </lineage>
</organism>
<evidence type="ECO:0000313" key="2">
    <source>
        <dbReference type="Proteomes" id="UP001193081"/>
    </source>
</evidence>
<sequence length="121" mass="13335">MQTLPSLRAALGAKPGAEETFPFDTVTLVVKVGGKMFALLALTDDPLRLSLKVDPDYGDLLRATFPSIQPGYHLNKRHWITLTLDGTLEDALVFELIDASYRLVVRGLPRRMRANLEGAEG</sequence>
<dbReference type="InterPro" id="IPR058532">
    <property type="entry name" value="YjbR/MT2646/Rv2570-like"/>
</dbReference>
<evidence type="ECO:0000313" key="1">
    <source>
        <dbReference type="EMBL" id="MBP1468471.1"/>
    </source>
</evidence>
<dbReference type="RefSeq" id="WP_135481269.1">
    <property type="nucleotide sequence ID" value="NZ_SIJK02000071.1"/>
</dbReference>
<dbReference type="SUPFAM" id="SSF142906">
    <property type="entry name" value="YjbR-like"/>
    <property type="match status" value="1"/>
</dbReference>
<keyword evidence="1" id="KW-0238">DNA-binding</keyword>
<dbReference type="GO" id="GO:0003677">
    <property type="term" value="F:DNA binding"/>
    <property type="evidence" value="ECO:0007669"/>
    <property type="project" value="UniProtKB-KW"/>
</dbReference>
<dbReference type="PANTHER" id="PTHR35145">
    <property type="entry name" value="CYTOPLASMIC PROTEIN-RELATED"/>
    <property type="match status" value="1"/>
</dbReference>
<dbReference type="Gene3D" id="3.90.1150.30">
    <property type="match status" value="1"/>
</dbReference>
<dbReference type="Proteomes" id="UP001193081">
    <property type="component" value="Unassembled WGS sequence"/>
</dbReference>
<keyword evidence="2" id="KW-1185">Reference proteome</keyword>
<name>A0ABS4DGA3_9CHLR</name>
<dbReference type="Pfam" id="PF04237">
    <property type="entry name" value="YjbR"/>
    <property type="match status" value="1"/>
</dbReference>
<gene>
    <name evidence="1" type="ORF">EYB53_022350</name>
</gene>
<accession>A0ABS4DGA3</accession>
<dbReference type="PANTHER" id="PTHR35145:SF1">
    <property type="entry name" value="CYTOPLASMIC PROTEIN"/>
    <property type="match status" value="1"/>
</dbReference>
<dbReference type="InterPro" id="IPR038056">
    <property type="entry name" value="YjbR-like_sf"/>
</dbReference>